<dbReference type="OrthoDB" id="10045006at2759"/>
<dbReference type="Proteomes" id="UP000678499">
    <property type="component" value="Unassembled WGS sequence"/>
</dbReference>
<evidence type="ECO:0000313" key="3">
    <source>
        <dbReference type="Proteomes" id="UP000678499"/>
    </source>
</evidence>
<evidence type="ECO:0008006" key="4">
    <source>
        <dbReference type="Google" id="ProtNLM"/>
    </source>
</evidence>
<dbReference type="EMBL" id="CAJPEX010003646">
    <property type="protein sequence ID" value="CAG0922404.1"/>
    <property type="molecule type" value="Genomic_DNA"/>
</dbReference>
<dbReference type="EMBL" id="OA885683">
    <property type="protein sequence ID" value="CAD7282252.1"/>
    <property type="molecule type" value="Genomic_DNA"/>
</dbReference>
<dbReference type="PANTHER" id="PTHR21381">
    <property type="entry name" value="ZGC:162297"/>
    <property type="match status" value="1"/>
</dbReference>
<dbReference type="InterPro" id="IPR005137">
    <property type="entry name" value="BtpA"/>
</dbReference>
<dbReference type="SUPFAM" id="SSF51366">
    <property type="entry name" value="Ribulose-phoshate binding barrel"/>
    <property type="match status" value="2"/>
</dbReference>
<protein>
    <recommendedName>
        <fullName evidence="4">BtpA family membrane complex biogenesis protein</fullName>
    </recommendedName>
</protein>
<name>A0A7R9BYD2_9CRUS</name>
<keyword evidence="3" id="KW-1185">Reference proteome</keyword>
<dbReference type="PANTHER" id="PTHR21381:SF3">
    <property type="entry name" value="SGC REGION PROTEIN SGCQ-RELATED"/>
    <property type="match status" value="1"/>
</dbReference>
<evidence type="ECO:0000256" key="1">
    <source>
        <dbReference type="ARBA" id="ARBA00006007"/>
    </source>
</evidence>
<reference evidence="2" key="1">
    <citation type="submission" date="2020-11" db="EMBL/GenBank/DDBJ databases">
        <authorList>
            <person name="Tran Van P."/>
        </authorList>
    </citation>
    <scope>NUCLEOTIDE SEQUENCE</scope>
</reference>
<sequence length="326" mass="35145">MSATVMMTRNVFASGRHRGPAVVGMVHALALPGTPRSSCTIDRIVEQACAEARTYMAHGVDAVLVENMHDTPYVQPGSRMMGPDTVACMTRICAEVRREIGDRVPAGVQVLASANREALAVALATGFDFVRVENFVFAHVADEGWIDACAGPLLRANREALAVALATGFDFVRVENFVFAHVADEGWIDACAGPLLRYRKSIGAESIRIFADIKKKHASHAVTGDTSLEDTARAAEFFGTDGLVLTGRATGDPADVDQLRRLKAVSRVPVLIGSGIAATNLHQYALADAFIVGSAFKAEGQWQNPICEKNLGDFMRKHRDTFKSCQ</sequence>
<gene>
    <name evidence="2" type="ORF">NMOB1V02_LOCUS9881</name>
</gene>
<comment type="similarity">
    <text evidence="1">Belongs to the BtpA family.</text>
</comment>
<evidence type="ECO:0000313" key="2">
    <source>
        <dbReference type="EMBL" id="CAD7282252.1"/>
    </source>
</evidence>
<dbReference type="AlphaFoldDB" id="A0A7R9BYD2"/>
<proteinExistence type="inferred from homology"/>
<dbReference type="InterPro" id="IPR011060">
    <property type="entry name" value="RibuloseP-bd_barrel"/>
</dbReference>
<organism evidence="2">
    <name type="scientific">Notodromas monacha</name>
    <dbReference type="NCBI Taxonomy" id="399045"/>
    <lineage>
        <taxon>Eukaryota</taxon>
        <taxon>Metazoa</taxon>
        <taxon>Ecdysozoa</taxon>
        <taxon>Arthropoda</taxon>
        <taxon>Crustacea</taxon>
        <taxon>Oligostraca</taxon>
        <taxon>Ostracoda</taxon>
        <taxon>Podocopa</taxon>
        <taxon>Podocopida</taxon>
        <taxon>Cypridocopina</taxon>
        <taxon>Cypridoidea</taxon>
        <taxon>Cyprididae</taxon>
        <taxon>Notodromas</taxon>
    </lineage>
</organism>
<dbReference type="Pfam" id="PF03437">
    <property type="entry name" value="BtpA"/>
    <property type="match status" value="1"/>
</dbReference>
<accession>A0A7R9BYD2</accession>